<evidence type="ECO:0000256" key="1">
    <source>
        <dbReference type="ARBA" id="ARBA00004123"/>
    </source>
</evidence>
<dbReference type="EC" id="2.4.2.30" evidence="8"/>
<feature type="compositionally biased region" description="Low complexity" evidence="6">
    <location>
        <begin position="190"/>
        <end position="201"/>
    </location>
</feature>
<dbReference type="GO" id="GO:0003950">
    <property type="term" value="F:NAD+ poly-ADP-ribosyltransferase activity"/>
    <property type="evidence" value="ECO:0007669"/>
    <property type="project" value="UniProtKB-EC"/>
</dbReference>
<feature type="domain" description="Macro" evidence="7">
    <location>
        <begin position="240"/>
        <end position="430"/>
    </location>
</feature>
<protein>
    <submittedName>
        <fullName evidence="8">PARP10_14_15</fullName>
        <ecNumber evidence="8">2.4.2.30</ecNumber>
    </submittedName>
</protein>
<dbReference type="Gene3D" id="3.40.220.10">
    <property type="entry name" value="Leucine Aminopeptidase, subunit E, domain 1"/>
    <property type="match status" value="2"/>
</dbReference>
<keyword evidence="5" id="KW-0539">Nucleus</keyword>
<accession>A0A6J8CAB3</accession>
<evidence type="ECO:0000256" key="2">
    <source>
        <dbReference type="ARBA" id="ARBA00022676"/>
    </source>
</evidence>
<evidence type="ECO:0000256" key="3">
    <source>
        <dbReference type="ARBA" id="ARBA00022679"/>
    </source>
</evidence>
<proteinExistence type="predicted"/>
<name>A0A6J8CAB3_MYTCO</name>
<dbReference type="SMART" id="SM00506">
    <property type="entry name" value="A1pp"/>
    <property type="match status" value="1"/>
</dbReference>
<dbReference type="GO" id="GO:1990404">
    <property type="term" value="F:NAD+-protein mono-ADP-ribosyltransferase activity"/>
    <property type="evidence" value="ECO:0007669"/>
    <property type="project" value="TreeGrafter"/>
</dbReference>
<dbReference type="InterPro" id="IPR002589">
    <property type="entry name" value="Macro_dom"/>
</dbReference>
<keyword evidence="3 8" id="KW-0808">Transferase</keyword>
<keyword evidence="9" id="KW-1185">Reference proteome</keyword>
<evidence type="ECO:0000313" key="8">
    <source>
        <dbReference type="EMBL" id="CAC5392471.1"/>
    </source>
</evidence>
<comment type="subcellular location">
    <subcellularLocation>
        <location evidence="1">Nucleus</location>
    </subcellularLocation>
</comment>
<dbReference type="PROSITE" id="PS51154">
    <property type="entry name" value="MACRO"/>
    <property type="match status" value="2"/>
</dbReference>
<feature type="domain" description="Macro" evidence="7">
    <location>
        <begin position="1"/>
        <end position="186"/>
    </location>
</feature>
<dbReference type="PANTHER" id="PTHR14453">
    <property type="entry name" value="PARP/ZINC FINGER CCCH TYPE DOMAIN CONTAINING PROTEIN"/>
    <property type="match status" value="1"/>
</dbReference>
<dbReference type="SUPFAM" id="SSF52949">
    <property type="entry name" value="Macro domain-like"/>
    <property type="match status" value="2"/>
</dbReference>
<dbReference type="CDD" id="cd02907">
    <property type="entry name" value="Macro_Af1521_BAL-like"/>
    <property type="match status" value="1"/>
</dbReference>
<keyword evidence="4" id="KW-0520">NAD</keyword>
<evidence type="ECO:0000259" key="7">
    <source>
        <dbReference type="PROSITE" id="PS51154"/>
    </source>
</evidence>
<dbReference type="AlphaFoldDB" id="A0A6J8CAB3"/>
<dbReference type="OrthoDB" id="6133115at2759"/>
<evidence type="ECO:0000256" key="5">
    <source>
        <dbReference type="ARBA" id="ARBA00023242"/>
    </source>
</evidence>
<dbReference type="GO" id="GO:0005634">
    <property type="term" value="C:nucleus"/>
    <property type="evidence" value="ECO:0007669"/>
    <property type="project" value="UniProtKB-SubCell"/>
</dbReference>
<dbReference type="PANTHER" id="PTHR14453:SF102">
    <property type="entry name" value="PROTEIN MONO-ADP-RIBOSYLTRANSFERASE PARP14-LIKE"/>
    <property type="match status" value="1"/>
</dbReference>
<dbReference type="GO" id="GO:0003714">
    <property type="term" value="F:transcription corepressor activity"/>
    <property type="evidence" value="ECO:0007669"/>
    <property type="project" value="TreeGrafter"/>
</dbReference>
<organism evidence="8 9">
    <name type="scientific">Mytilus coruscus</name>
    <name type="common">Sea mussel</name>
    <dbReference type="NCBI Taxonomy" id="42192"/>
    <lineage>
        <taxon>Eukaryota</taxon>
        <taxon>Metazoa</taxon>
        <taxon>Spiralia</taxon>
        <taxon>Lophotrochozoa</taxon>
        <taxon>Mollusca</taxon>
        <taxon>Bivalvia</taxon>
        <taxon>Autobranchia</taxon>
        <taxon>Pteriomorphia</taxon>
        <taxon>Mytilida</taxon>
        <taxon>Mytiloidea</taxon>
        <taxon>Mytilidae</taxon>
        <taxon>Mytilinae</taxon>
        <taxon>Mytilus</taxon>
    </lineage>
</organism>
<dbReference type="InterPro" id="IPR052056">
    <property type="entry name" value="Mono-ARTD/PARP"/>
</dbReference>
<dbReference type="Pfam" id="PF01661">
    <property type="entry name" value="Macro"/>
    <property type="match status" value="2"/>
</dbReference>
<dbReference type="EMBL" id="CACVKT020004984">
    <property type="protein sequence ID" value="CAC5392471.1"/>
    <property type="molecule type" value="Genomic_DNA"/>
</dbReference>
<keyword evidence="2 8" id="KW-0328">Glycosyltransferase</keyword>
<dbReference type="GO" id="GO:0005737">
    <property type="term" value="C:cytoplasm"/>
    <property type="evidence" value="ECO:0007669"/>
    <property type="project" value="TreeGrafter"/>
</dbReference>
<reference evidence="8 9" key="1">
    <citation type="submission" date="2020-06" db="EMBL/GenBank/DDBJ databases">
        <authorList>
            <person name="Li R."/>
            <person name="Bekaert M."/>
        </authorList>
    </citation>
    <scope>NUCLEOTIDE SEQUENCE [LARGE SCALE GENOMIC DNA]</scope>
    <source>
        <strain evidence="9">wild</strain>
    </source>
</reference>
<feature type="region of interest" description="Disordered" evidence="6">
    <location>
        <begin position="189"/>
        <end position="229"/>
    </location>
</feature>
<dbReference type="GO" id="GO:0010629">
    <property type="term" value="P:negative regulation of gene expression"/>
    <property type="evidence" value="ECO:0007669"/>
    <property type="project" value="TreeGrafter"/>
</dbReference>
<dbReference type="Proteomes" id="UP000507470">
    <property type="component" value="Unassembled WGS sequence"/>
</dbReference>
<gene>
    <name evidence="8" type="ORF">MCOR_27404</name>
</gene>
<evidence type="ECO:0000313" key="9">
    <source>
        <dbReference type="Proteomes" id="UP000507470"/>
    </source>
</evidence>
<dbReference type="GO" id="GO:0070212">
    <property type="term" value="P:protein poly-ADP-ribosylation"/>
    <property type="evidence" value="ECO:0007669"/>
    <property type="project" value="TreeGrafter"/>
</dbReference>
<sequence length="439" mass="48416">MTFKTSEGIVVKVYNGNILSLDVDCIVNGANENLNHGGGVAYVIAAVAGYEFEKESDDCILRNGPIKEGSCCTISAGKLKYKCVIHTVGPKWHSYNDKKECCRILKKSVESCFFEAEVNGMSSVATPSISAGIFGVPKELCCKEYVKAVEDFSRKNGYKTCLKEIHFIDKDAGMISMIQKEFSQKFNQISSSNTGSSNSGGNNAGGQGRISRSLSSPEDPEVAKKESLNRNDNFAGSMSKFQKQVIATKDLKVIVVQDDIINRKVDTIVCPQDEKVSNKGGIARAIEKVCDDSYRRSVKDLIWISKSEIRKVKASPSRLPFQYVLQSVPPRYDKLAEANRSSFDKDLEKTIRNILRHCSDKGGVTSLAMPVLGIGKDGLETPVLVFAKYFLIVLLGEIKSAQKFDVKEIHIVTNDISAAGIIADELRNIYYQNNFLQSH</sequence>
<evidence type="ECO:0000256" key="6">
    <source>
        <dbReference type="SAM" id="MobiDB-lite"/>
    </source>
</evidence>
<evidence type="ECO:0000256" key="4">
    <source>
        <dbReference type="ARBA" id="ARBA00023027"/>
    </source>
</evidence>
<dbReference type="InterPro" id="IPR043472">
    <property type="entry name" value="Macro_dom-like"/>
</dbReference>